<dbReference type="InterPro" id="IPR027450">
    <property type="entry name" value="AlkB-like"/>
</dbReference>
<keyword evidence="6" id="KW-0560">Oxidoreductase</keyword>
<dbReference type="InterPro" id="IPR005123">
    <property type="entry name" value="Oxoglu/Fe-dep_dioxygenase_dom"/>
</dbReference>
<evidence type="ECO:0000256" key="3">
    <source>
        <dbReference type="ARBA" id="ARBA00007879"/>
    </source>
</evidence>
<proteinExistence type="inferred from homology"/>
<dbReference type="GO" id="GO:0051213">
    <property type="term" value="F:dioxygenase activity"/>
    <property type="evidence" value="ECO:0007669"/>
    <property type="project" value="UniProtKB-KW"/>
</dbReference>
<dbReference type="InterPro" id="IPR037151">
    <property type="entry name" value="AlkB-like_sf"/>
</dbReference>
<comment type="subcellular location">
    <subcellularLocation>
        <location evidence="2">Nucleus</location>
    </subcellularLocation>
</comment>
<accession>A0A5E4M2M3</accession>
<dbReference type="PANTHER" id="PTHR46030">
    <property type="entry name" value="ALPHA-KETOGLUTARATE-DEPENDENT DIOXYGENASE ALKB HOMOLOG 6"/>
    <property type="match status" value="1"/>
</dbReference>
<dbReference type="SUPFAM" id="SSF51197">
    <property type="entry name" value="Clavaminate synthase-like"/>
    <property type="match status" value="1"/>
</dbReference>
<comment type="cofactor">
    <cofactor evidence="1">
        <name>Fe(2+)</name>
        <dbReference type="ChEBI" id="CHEBI:29033"/>
    </cofactor>
</comment>
<dbReference type="GO" id="GO:0046872">
    <property type="term" value="F:metal ion binding"/>
    <property type="evidence" value="ECO:0007669"/>
    <property type="project" value="UniProtKB-KW"/>
</dbReference>
<evidence type="ECO:0000256" key="7">
    <source>
        <dbReference type="ARBA" id="ARBA00023004"/>
    </source>
</evidence>
<protein>
    <submittedName>
        <fullName evidence="10">Oxoglutarate/iron-dependent dioxygenase,Alpha-ketoglutarate-dependent dioxygenase AlkB-like</fullName>
    </submittedName>
</protein>
<dbReference type="InterPro" id="IPR032862">
    <property type="entry name" value="ALKBH6"/>
</dbReference>
<evidence type="ECO:0000313" key="11">
    <source>
        <dbReference type="Proteomes" id="UP000325440"/>
    </source>
</evidence>
<feature type="domain" description="Fe2OG dioxygenase" evidence="9">
    <location>
        <begin position="92"/>
        <end position="216"/>
    </location>
</feature>
<keyword evidence="7" id="KW-0408">Iron</keyword>
<keyword evidence="8" id="KW-0539">Nucleus</keyword>
<evidence type="ECO:0000256" key="6">
    <source>
        <dbReference type="ARBA" id="ARBA00023002"/>
    </source>
</evidence>
<dbReference type="PANTHER" id="PTHR46030:SF1">
    <property type="entry name" value="ALPHA-KETOGLUTARATE-DEPENDENT DIOXYGENASE ALKB HOMOLOG 6"/>
    <property type="match status" value="1"/>
</dbReference>
<evidence type="ECO:0000256" key="2">
    <source>
        <dbReference type="ARBA" id="ARBA00004123"/>
    </source>
</evidence>
<evidence type="ECO:0000256" key="1">
    <source>
        <dbReference type="ARBA" id="ARBA00001954"/>
    </source>
</evidence>
<reference evidence="10 11" key="1">
    <citation type="submission" date="2019-08" db="EMBL/GenBank/DDBJ databases">
        <authorList>
            <person name="Alioto T."/>
            <person name="Alioto T."/>
            <person name="Gomez Garrido J."/>
        </authorList>
    </citation>
    <scope>NUCLEOTIDE SEQUENCE [LARGE SCALE GENOMIC DNA]</scope>
</reference>
<evidence type="ECO:0000259" key="9">
    <source>
        <dbReference type="PROSITE" id="PS51471"/>
    </source>
</evidence>
<evidence type="ECO:0000313" key="10">
    <source>
        <dbReference type="EMBL" id="VVC25534.1"/>
    </source>
</evidence>
<gene>
    <name evidence="10" type="ORF">CINCED_3A021026</name>
</gene>
<dbReference type="OrthoDB" id="412814at2759"/>
<dbReference type="Pfam" id="PF13532">
    <property type="entry name" value="2OG-FeII_Oxy_2"/>
    <property type="match status" value="1"/>
</dbReference>
<dbReference type="Proteomes" id="UP000325440">
    <property type="component" value="Unassembled WGS sequence"/>
</dbReference>
<evidence type="ECO:0000256" key="8">
    <source>
        <dbReference type="ARBA" id="ARBA00023242"/>
    </source>
</evidence>
<dbReference type="EMBL" id="CABPRJ010000015">
    <property type="protein sequence ID" value="VVC25534.1"/>
    <property type="molecule type" value="Genomic_DNA"/>
</dbReference>
<comment type="similarity">
    <text evidence="3">Belongs to the alkB family.</text>
</comment>
<sequence length="230" mass="26479">MDSIELKENKLTNVENVVYYIPNFITEQQEAYILEKVNNAPKPKWCQLKNRRLQNWGGIPHPKGLIPEKIPDWLKGFVHQVESLNVFPKTNMPNHVLVNEYLPGQGIMPHLDGSLFYPTISTINCGSHTVLNFYKLPKVEEEVESIDKAYSLLLERRSLLVLQENMYNKYMHGIDEIKNDIIDDRISNLKVCGSLINNGGSLIRNKRISLTIRNVPKVSKFNLNSLLTKH</sequence>
<evidence type="ECO:0000256" key="4">
    <source>
        <dbReference type="ARBA" id="ARBA00022723"/>
    </source>
</evidence>
<keyword evidence="4" id="KW-0479">Metal-binding</keyword>
<dbReference type="Gene3D" id="2.60.120.590">
    <property type="entry name" value="Alpha-ketoglutarate-dependent dioxygenase AlkB-like"/>
    <property type="match status" value="1"/>
</dbReference>
<name>A0A5E4M2M3_9HEMI</name>
<keyword evidence="5 10" id="KW-0223">Dioxygenase</keyword>
<keyword evidence="11" id="KW-1185">Reference proteome</keyword>
<evidence type="ECO:0000256" key="5">
    <source>
        <dbReference type="ARBA" id="ARBA00022964"/>
    </source>
</evidence>
<dbReference type="GO" id="GO:0005634">
    <property type="term" value="C:nucleus"/>
    <property type="evidence" value="ECO:0007669"/>
    <property type="project" value="UniProtKB-SubCell"/>
</dbReference>
<dbReference type="PROSITE" id="PS51471">
    <property type="entry name" value="FE2OG_OXY"/>
    <property type="match status" value="1"/>
</dbReference>
<organism evidence="10 11">
    <name type="scientific">Cinara cedri</name>
    <dbReference type="NCBI Taxonomy" id="506608"/>
    <lineage>
        <taxon>Eukaryota</taxon>
        <taxon>Metazoa</taxon>
        <taxon>Ecdysozoa</taxon>
        <taxon>Arthropoda</taxon>
        <taxon>Hexapoda</taxon>
        <taxon>Insecta</taxon>
        <taxon>Pterygota</taxon>
        <taxon>Neoptera</taxon>
        <taxon>Paraneoptera</taxon>
        <taxon>Hemiptera</taxon>
        <taxon>Sternorrhyncha</taxon>
        <taxon>Aphidomorpha</taxon>
        <taxon>Aphidoidea</taxon>
        <taxon>Aphididae</taxon>
        <taxon>Lachninae</taxon>
        <taxon>Cinara</taxon>
    </lineage>
</organism>
<dbReference type="AlphaFoldDB" id="A0A5E4M2M3"/>